<gene>
    <name evidence="11" type="ORF">BCR35DRAFT_282858</name>
</gene>
<comment type="caution">
    <text evidence="11">The sequence shown here is derived from an EMBL/GenBank/DDBJ whole genome shotgun (WGS) entry which is preliminary data.</text>
</comment>
<evidence type="ECO:0000256" key="3">
    <source>
        <dbReference type="ARBA" id="ARBA00022980"/>
    </source>
</evidence>
<dbReference type="GO" id="GO:0006396">
    <property type="term" value="P:RNA processing"/>
    <property type="evidence" value="ECO:0007669"/>
    <property type="project" value="InterPro"/>
</dbReference>
<evidence type="ECO:0000256" key="6">
    <source>
        <dbReference type="ARBA" id="ARBA00024034"/>
    </source>
</evidence>
<dbReference type="SMART" id="SM00358">
    <property type="entry name" value="DSRM"/>
    <property type="match status" value="1"/>
</dbReference>
<organism evidence="11 12">
    <name type="scientific">Leucosporidium creatinivorum</name>
    <dbReference type="NCBI Taxonomy" id="106004"/>
    <lineage>
        <taxon>Eukaryota</taxon>
        <taxon>Fungi</taxon>
        <taxon>Dikarya</taxon>
        <taxon>Basidiomycota</taxon>
        <taxon>Pucciniomycotina</taxon>
        <taxon>Microbotryomycetes</taxon>
        <taxon>Leucosporidiales</taxon>
        <taxon>Leucosporidium</taxon>
    </lineage>
</organism>
<protein>
    <recommendedName>
        <fullName evidence="7">Large ribosomal subunit protein mL44</fullName>
    </recommendedName>
</protein>
<feature type="domain" description="DRBM" evidence="10">
    <location>
        <begin position="390"/>
        <end position="460"/>
    </location>
</feature>
<feature type="region of interest" description="Disordered" evidence="9">
    <location>
        <begin position="1"/>
        <end position="57"/>
    </location>
</feature>
<dbReference type="GO" id="GO:0003725">
    <property type="term" value="F:double-stranded RNA binding"/>
    <property type="evidence" value="ECO:0007669"/>
    <property type="project" value="InterPro"/>
</dbReference>
<feature type="compositionally biased region" description="Low complexity" evidence="9">
    <location>
        <begin position="90"/>
        <end position="99"/>
    </location>
</feature>
<evidence type="ECO:0000256" key="2">
    <source>
        <dbReference type="ARBA" id="ARBA00022884"/>
    </source>
</evidence>
<name>A0A1Y2E7H7_9BASI</name>
<dbReference type="FunCoup" id="A0A1Y2E7H7">
    <property type="interactions" value="179"/>
</dbReference>
<comment type="similarity">
    <text evidence="6">Belongs to the ribonuclease III family. Mitochondrion-specific ribosomal protein mL44 subfamily.</text>
</comment>
<dbReference type="GO" id="GO:0005739">
    <property type="term" value="C:mitochondrion"/>
    <property type="evidence" value="ECO:0007669"/>
    <property type="project" value="TreeGrafter"/>
</dbReference>
<sequence length="496" mass="52678">MQASTLPSLRSVASHCGPSTSARAASSWAHQQARSEGKFAREQQRRTKVAEQARSFSCTASTSAAPQLAYNHLISPRPPIPSEIKSARKAPAAPAADALDASEESPAVEDDGYVPPPLTNQSLSLLYSFTTPPPTSSLSAFANRLALSTPSAPEHSLAEHLPLLEQCLIHPSFWAGVSNLPPTTTPHRYTNFHDSPLNPTSPSPLHASNSPLATLGNSLLGTLTSELILTSFPNLPTRVSKAATTMYVGPKSLAAVAGAWGVGPSRLDRRDVGKPDQGKVTRKEMAYGHLVGGVGGARKKDTAVEGAAGAGLVRWNRTPSSPARDAVLFEDALASVSRAIVGAIYQIHGFAATRAFVHSHFLSRLLPPASSSFASPTATSDIIPLLKFTNPTRVLTLTLQKSGLEPASHRLLKESGRLSAHSTFVSGVYSGEEKLGEGFGSSIKMSEWRASEDALRRMYLGGRVKGDLPSETWVSEGKAFEGVKLGEVEVDQESRR</sequence>
<evidence type="ECO:0000256" key="4">
    <source>
        <dbReference type="ARBA" id="ARBA00023128"/>
    </source>
</evidence>
<dbReference type="GO" id="GO:0004525">
    <property type="term" value="F:ribonuclease III activity"/>
    <property type="evidence" value="ECO:0007669"/>
    <property type="project" value="InterPro"/>
</dbReference>
<dbReference type="PANTHER" id="PTHR11207">
    <property type="entry name" value="RIBONUCLEASE III"/>
    <property type="match status" value="1"/>
</dbReference>
<evidence type="ECO:0000259" key="10">
    <source>
        <dbReference type="PROSITE" id="PS50137"/>
    </source>
</evidence>
<keyword evidence="12" id="KW-1185">Reference proteome</keyword>
<dbReference type="EMBL" id="MCGR01000062">
    <property type="protein sequence ID" value="ORY66815.1"/>
    <property type="molecule type" value="Genomic_DNA"/>
</dbReference>
<keyword evidence="4" id="KW-0496">Mitochondrion</keyword>
<feature type="compositionally biased region" description="Acidic residues" evidence="9">
    <location>
        <begin position="100"/>
        <end position="112"/>
    </location>
</feature>
<dbReference type="PROSITE" id="PS50137">
    <property type="entry name" value="DS_RBD"/>
    <property type="match status" value="1"/>
</dbReference>
<dbReference type="AlphaFoldDB" id="A0A1Y2E7H7"/>
<proteinExistence type="inferred from homology"/>
<reference evidence="11 12" key="1">
    <citation type="submission" date="2016-07" db="EMBL/GenBank/DDBJ databases">
        <title>Pervasive Adenine N6-methylation of Active Genes in Fungi.</title>
        <authorList>
            <consortium name="DOE Joint Genome Institute"/>
            <person name="Mondo S.J."/>
            <person name="Dannebaum R.O."/>
            <person name="Kuo R.C."/>
            <person name="Labutti K."/>
            <person name="Haridas S."/>
            <person name="Kuo A."/>
            <person name="Salamov A."/>
            <person name="Ahrendt S.R."/>
            <person name="Lipzen A."/>
            <person name="Sullivan W."/>
            <person name="Andreopoulos W.B."/>
            <person name="Clum A."/>
            <person name="Lindquist E."/>
            <person name="Daum C."/>
            <person name="Ramamoorthy G.K."/>
            <person name="Gryganskyi A."/>
            <person name="Culley D."/>
            <person name="Magnuson J.K."/>
            <person name="James T.Y."/>
            <person name="O'Malley M.A."/>
            <person name="Stajich J.E."/>
            <person name="Spatafora J.W."/>
            <person name="Visel A."/>
            <person name="Grigoriev I.V."/>
        </authorList>
    </citation>
    <scope>NUCLEOTIDE SEQUENCE [LARGE SCALE GENOMIC DNA]</scope>
    <source>
        <strain evidence="11 12">62-1032</strain>
    </source>
</reference>
<evidence type="ECO:0000256" key="9">
    <source>
        <dbReference type="SAM" id="MobiDB-lite"/>
    </source>
</evidence>
<accession>A0A1Y2E7H7</accession>
<keyword evidence="2 8" id="KW-0694">RNA-binding</keyword>
<evidence type="ECO:0000256" key="8">
    <source>
        <dbReference type="PROSITE-ProRule" id="PRU00266"/>
    </source>
</evidence>
<feature type="compositionally biased region" description="Polar residues" evidence="9">
    <location>
        <begin position="17"/>
        <end position="32"/>
    </location>
</feature>
<dbReference type="SUPFAM" id="SSF54768">
    <property type="entry name" value="dsRNA-binding domain-like"/>
    <property type="match status" value="1"/>
</dbReference>
<dbReference type="InParanoid" id="A0A1Y2E7H7"/>
<dbReference type="STRING" id="106004.A0A1Y2E7H7"/>
<dbReference type="InterPro" id="IPR036389">
    <property type="entry name" value="RNase_III_sf"/>
</dbReference>
<dbReference type="SUPFAM" id="SSF69065">
    <property type="entry name" value="RNase III domain-like"/>
    <property type="match status" value="1"/>
</dbReference>
<evidence type="ECO:0000313" key="11">
    <source>
        <dbReference type="EMBL" id="ORY66815.1"/>
    </source>
</evidence>
<dbReference type="Gene3D" id="1.10.1520.10">
    <property type="entry name" value="Ribonuclease III domain"/>
    <property type="match status" value="1"/>
</dbReference>
<evidence type="ECO:0000256" key="7">
    <source>
        <dbReference type="ARBA" id="ARBA00035187"/>
    </source>
</evidence>
<dbReference type="PANTHER" id="PTHR11207:SF32">
    <property type="entry name" value="LARGE RIBOSOMAL SUBUNIT PROTEIN ML44"/>
    <property type="match status" value="1"/>
</dbReference>
<feature type="compositionally biased region" description="Basic and acidic residues" evidence="9">
    <location>
        <begin position="33"/>
        <end position="51"/>
    </location>
</feature>
<dbReference type="OrthoDB" id="67027at2759"/>
<dbReference type="Pfam" id="PF22892">
    <property type="entry name" value="DSRM_MRPL44"/>
    <property type="match status" value="1"/>
</dbReference>
<dbReference type="InterPro" id="IPR044443">
    <property type="entry name" value="Ribosomal_mL44_DSRM_fung"/>
</dbReference>
<comment type="subcellular location">
    <subcellularLocation>
        <location evidence="1">Mitochondrion</location>
    </subcellularLocation>
</comment>
<dbReference type="InterPro" id="IPR000999">
    <property type="entry name" value="RNase_III_dom"/>
</dbReference>
<dbReference type="InterPro" id="IPR014720">
    <property type="entry name" value="dsRBD_dom"/>
</dbReference>
<keyword evidence="3" id="KW-0689">Ribosomal protein</keyword>
<evidence type="ECO:0000313" key="12">
    <source>
        <dbReference type="Proteomes" id="UP000193467"/>
    </source>
</evidence>
<evidence type="ECO:0000256" key="5">
    <source>
        <dbReference type="ARBA" id="ARBA00023274"/>
    </source>
</evidence>
<feature type="region of interest" description="Disordered" evidence="9">
    <location>
        <begin position="77"/>
        <end position="115"/>
    </location>
</feature>
<dbReference type="Gene3D" id="3.30.160.20">
    <property type="match status" value="1"/>
</dbReference>
<keyword evidence="5" id="KW-0687">Ribonucleoprotein</keyword>
<dbReference type="InterPro" id="IPR044444">
    <property type="entry name" value="Ribosomal_mL44_DSRM_metazoa"/>
</dbReference>
<dbReference type="SMART" id="SM00535">
    <property type="entry name" value="RIBOc"/>
    <property type="match status" value="1"/>
</dbReference>
<dbReference type="Proteomes" id="UP000193467">
    <property type="component" value="Unassembled WGS sequence"/>
</dbReference>
<dbReference type="CDD" id="cd19873">
    <property type="entry name" value="DSRM_MRPL3_like"/>
    <property type="match status" value="1"/>
</dbReference>
<evidence type="ECO:0000256" key="1">
    <source>
        <dbReference type="ARBA" id="ARBA00004173"/>
    </source>
</evidence>
<dbReference type="GO" id="GO:0003735">
    <property type="term" value="F:structural constituent of ribosome"/>
    <property type="evidence" value="ECO:0007669"/>
    <property type="project" value="TreeGrafter"/>
</dbReference>